<name>A0A1H0JL46_9ACTN</name>
<sequence>MPAGECPRSAQGTRLRARHTDTSRIGVTSGRLPVGDGGPHVLAQERDVIEVVQVQDL</sequence>
<gene>
    <name evidence="2" type="ORF">SAMN04515671_0949</name>
</gene>
<proteinExistence type="predicted"/>
<dbReference type="EMBL" id="LT629710">
    <property type="protein sequence ID" value="SDO44203.1"/>
    <property type="molecule type" value="Genomic_DNA"/>
</dbReference>
<evidence type="ECO:0000313" key="3">
    <source>
        <dbReference type="Proteomes" id="UP000198741"/>
    </source>
</evidence>
<organism evidence="2 3">
    <name type="scientific">Nakamurella panacisegetis</name>
    <dbReference type="NCBI Taxonomy" id="1090615"/>
    <lineage>
        <taxon>Bacteria</taxon>
        <taxon>Bacillati</taxon>
        <taxon>Actinomycetota</taxon>
        <taxon>Actinomycetes</taxon>
        <taxon>Nakamurellales</taxon>
        <taxon>Nakamurellaceae</taxon>
        <taxon>Nakamurella</taxon>
    </lineage>
</organism>
<feature type="region of interest" description="Disordered" evidence="1">
    <location>
        <begin position="1"/>
        <end position="39"/>
    </location>
</feature>
<accession>A0A1H0JL46</accession>
<dbReference type="Proteomes" id="UP000198741">
    <property type="component" value="Chromosome I"/>
</dbReference>
<protein>
    <submittedName>
        <fullName evidence="2">Uncharacterized protein</fullName>
    </submittedName>
</protein>
<evidence type="ECO:0000256" key="1">
    <source>
        <dbReference type="SAM" id="MobiDB-lite"/>
    </source>
</evidence>
<reference evidence="2 3" key="1">
    <citation type="submission" date="2016-10" db="EMBL/GenBank/DDBJ databases">
        <authorList>
            <person name="de Groot N.N."/>
        </authorList>
    </citation>
    <scope>NUCLEOTIDE SEQUENCE [LARGE SCALE GENOMIC DNA]</scope>
    <source>
        <strain evidence="3">P4-7,KCTC 19426,CECT 7604</strain>
    </source>
</reference>
<dbReference type="AlphaFoldDB" id="A0A1H0JL46"/>
<evidence type="ECO:0000313" key="2">
    <source>
        <dbReference type="EMBL" id="SDO44203.1"/>
    </source>
</evidence>
<keyword evidence="3" id="KW-1185">Reference proteome</keyword>